<feature type="compositionally biased region" description="Basic and acidic residues" evidence="1">
    <location>
        <begin position="35"/>
        <end position="48"/>
    </location>
</feature>
<dbReference type="EMBL" id="JBFCZG010000007">
    <property type="protein sequence ID" value="KAL3419902.1"/>
    <property type="molecule type" value="Genomic_DNA"/>
</dbReference>
<comment type="caution">
    <text evidence="2">The sequence shown here is derived from an EMBL/GenBank/DDBJ whole genome shotgun (WGS) entry which is preliminary data.</text>
</comment>
<gene>
    <name evidence="2" type="ORF">PVAG01_08401</name>
</gene>
<evidence type="ECO:0000313" key="3">
    <source>
        <dbReference type="Proteomes" id="UP001629113"/>
    </source>
</evidence>
<feature type="region of interest" description="Disordered" evidence="1">
    <location>
        <begin position="23"/>
        <end position="76"/>
    </location>
</feature>
<name>A0ABR4P9P7_9HELO</name>
<evidence type="ECO:0000313" key="2">
    <source>
        <dbReference type="EMBL" id="KAL3419902.1"/>
    </source>
</evidence>
<accession>A0ABR4P9P7</accession>
<reference evidence="2 3" key="1">
    <citation type="submission" date="2024-06" db="EMBL/GenBank/DDBJ databases">
        <title>Complete genome of Phlyctema vagabunda strain 19-DSS-EL-015.</title>
        <authorList>
            <person name="Fiorenzani C."/>
        </authorList>
    </citation>
    <scope>NUCLEOTIDE SEQUENCE [LARGE SCALE GENOMIC DNA]</scope>
    <source>
        <strain evidence="2 3">19-DSS-EL-015</strain>
    </source>
</reference>
<dbReference type="Proteomes" id="UP001629113">
    <property type="component" value="Unassembled WGS sequence"/>
</dbReference>
<proteinExistence type="predicted"/>
<evidence type="ECO:0000256" key="1">
    <source>
        <dbReference type="SAM" id="MobiDB-lite"/>
    </source>
</evidence>
<protein>
    <submittedName>
        <fullName evidence="2">Uncharacterized protein</fullName>
    </submittedName>
</protein>
<sequence length="76" mass="8908">MSNNRKSDDSLEKELAYEDALVAAAESSKRRRVKAKEERNEAEKKKEKDEEEERQAQMKQAVFQAGEHSRTRRGKR</sequence>
<organism evidence="2 3">
    <name type="scientific">Phlyctema vagabunda</name>
    <dbReference type="NCBI Taxonomy" id="108571"/>
    <lineage>
        <taxon>Eukaryota</taxon>
        <taxon>Fungi</taxon>
        <taxon>Dikarya</taxon>
        <taxon>Ascomycota</taxon>
        <taxon>Pezizomycotina</taxon>
        <taxon>Leotiomycetes</taxon>
        <taxon>Helotiales</taxon>
        <taxon>Dermateaceae</taxon>
        <taxon>Phlyctema</taxon>
    </lineage>
</organism>
<keyword evidence="3" id="KW-1185">Reference proteome</keyword>